<organism evidence="4 5">
    <name type="scientific">Gemella haemolysans M341</name>
    <dbReference type="NCBI Taxonomy" id="562981"/>
    <lineage>
        <taxon>Bacteria</taxon>
        <taxon>Bacillati</taxon>
        <taxon>Bacillota</taxon>
        <taxon>Bacilli</taxon>
        <taxon>Bacillales</taxon>
        <taxon>Gemellaceae</taxon>
        <taxon>Gemella</taxon>
    </lineage>
</organism>
<dbReference type="Gene3D" id="3.90.550.10">
    <property type="entry name" value="Spore Coat Polysaccharide Biosynthesis Protein SpsA, Chain A"/>
    <property type="match status" value="1"/>
</dbReference>
<dbReference type="GO" id="GO:0046872">
    <property type="term" value="F:metal ion binding"/>
    <property type="evidence" value="ECO:0007669"/>
    <property type="project" value="UniProtKB-KW"/>
</dbReference>
<dbReference type="GO" id="GO:0016757">
    <property type="term" value="F:glycosyltransferase activity"/>
    <property type="evidence" value="ECO:0007669"/>
    <property type="project" value="UniProtKB-KW"/>
</dbReference>
<evidence type="ECO:0000313" key="4">
    <source>
        <dbReference type="EMBL" id="EGF86762.1"/>
    </source>
</evidence>
<evidence type="ECO:0000256" key="2">
    <source>
        <dbReference type="ARBA" id="ARBA00022679"/>
    </source>
</evidence>
<protein>
    <recommendedName>
        <fullName evidence="6">Glycosyltransferase, family 8</fullName>
    </recommendedName>
</protein>
<name>A0AA87B7C2_9BACL</name>
<evidence type="ECO:0000256" key="1">
    <source>
        <dbReference type="ARBA" id="ARBA00022676"/>
    </source>
</evidence>
<dbReference type="PANTHER" id="PTHR13778">
    <property type="entry name" value="GLYCOSYLTRANSFERASE 8 DOMAIN-CONTAINING PROTEIN"/>
    <property type="match status" value="1"/>
</dbReference>
<dbReference type="AlphaFoldDB" id="A0AA87B7C2"/>
<dbReference type="InterPro" id="IPR050748">
    <property type="entry name" value="Glycosyltrans_8_dom-fam"/>
</dbReference>
<dbReference type="SUPFAM" id="SSF53448">
    <property type="entry name" value="Nucleotide-diphospho-sugar transferases"/>
    <property type="match status" value="1"/>
</dbReference>
<comment type="caution">
    <text evidence="4">The sequence shown here is derived from an EMBL/GenBank/DDBJ whole genome shotgun (WGS) entry which is preliminary data.</text>
</comment>
<keyword evidence="3" id="KW-0479">Metal-binding</keyword>
<evidence type="ECO:0000256" key="3">
    <source>
        <dbReference type="ARBA" id="ARBA00022723"/>
    </source>
</evidence>
<dbReference type="InterPro" id="IPR029044">
    <property type="entry name" value="Nucleotide-diphossugar_trans"/>
</dbReference>
<evidence type="ECO:0000313" key="5">
    <source>
        <dbReference type="Proteomes" id="UP000004773"/>
    </source>
</evidence>
<proteinExistence type="predicted"/>
<dbReference type="Pfam" id="PF01501">
    <property type="entry name" value="Glyco_transf_8"/>
    <property type="match status" value="1"/>
</dbReference>
<dbReference type="PANTHER" id="PTHR13778:SF47">
    <property type="entry name" value="LIPOPOLYSACCHARIDE 1,3-GALACTOSYLTRANSFERASE"/>
    <property type="match status" value="1"/>
</dbReference>
<keyword evidence="1" id="KW-0328">Glycosyltransferase</keyword>
<dbReference type="EMBL" id="ACRO01000037">
    <property type="protein sequence ID" value="EGF86762.1"/>
    <property type="molecule type" value="Genomic_DNA"/>
</dbReference>
<reference evidence="4 5" key="1">
    <citation type="submission" date="2011-03" db="EMBL/GenBank/DDBJ databases">
        <title>The Genome Sequence of Gemella haemolysans M341.</title>
        <authorList>
            <consortium name="The Broad Institute Genome Sequencing Platform"/>
            <consortium name="The Broad Institute Genome Sequencing Center for Infectious Disease"/>
            <person name="Earl A."/>
            <person name="Ward D."/>
            <person name="Feldgarden M."/>
            <person name="Gevers D."/>
            <person name="Sibley C.D."/>
            <person name="Field T.R."/>
            <person name="Grinwis M."/>
            <person name="Eshaghurshan C.S."/>
            <person name="Surette M.G."/>
            <person name="Young S.K."/>
            <person name="Zeng Q."/>
            <person name="Gargeya S."/>
            <person name="Fitzgerald M."/>
            <person name="Haas B."/>
            <person name="Abouelleil A."/>
            <person name="Alvarado L."/>
            <person name="Arachchi H.M."/>
            <person name="Berlin A."/>
            <person name="Brown A."/>
            <person name="Chapman S.B."/>
            <person name="Chen Z."/>
            <person name="Dunbar C."/>
            <person name="Freedman E."/>
            <person name="Gearin G."/>
            <person name="Gellesch M."/>
            <person name="Goldberg J."/>
            <person name="Griggs A."/>
            <person name="Gujja S."/>
            <person name="Heilman E.R."/>
            <person name="Heiman D."/>
            <person name="Howarth C."/>
            <person name="Larson L."/>
            <person name="Lui A."/>
            <person name="MacDonald P.J.P."/>
            <person name="Mehta T."/>
            <person name="Montmayeur A."/>
            <person name="Murphy C."/>
            <person name="Neiman D."/>
            <person name="Pearson M."/>
            <person name="Priest M."/>
            <person name="Roberts A."/>
            <person name="Saif S."/>
            <person name="Shea T."/>
            <person name="Shenoy N."/>
            <person name="Sisk P."/>
            <person name="Stolte C."/>
            <person name="Sykes S."/>
            <person name="White J."/>
            <person name="Yandava C."/>
            <person name="Wortman J."/>
            <person name="Nusbaum C."/>
            <person name="Birren B."/>
        </authorList>
    </citation>
    <scope>NUCLEOTIDE SEQUENCE [LARGE SCALE GENOMIC DNA]</scope>
    <source>
        <strain evidence="4 5">M341</strain>
    </source>
</reference>
<accession>A0AA87B7C2</accession>
<evidence type="ECO:0008006" key="6">
    <source>
        <dbReference type="Google" id="ProtNLM"/>
    </source>
</evidence>
<keyword evidence="2" id="KW-0808">Transferase</keyword>
<dbReference type="Proteomes" id="UP000004773">
    <property type="component" value="Unassembled WGS sequence"/>
</dbReference>
<dbReference type="InterPro" id="IPR002495">
    <property type="entry name" value="Glyco_trans_8"/>
</dbReference>
<sequence>MVYINIKFDKMEVKRLDIVYATDNNFIDVLYASIASLYDTNGDLNLDIWIIGEKISDLNKEKINNLSKEYNQKEVNWIENCEVPYQVKLDRGSASQYSRLMIGSALPDSIKKALYLDADTIILSNLIELFNVCFDDKIVIGVSDVINAEYKKILNIPEDRAVFNTGVLLIDLEKWRIEQIESKLFDVICKFKGNVIQGDVGILNAVLYDSYKEINPKFNYMTIFEDMSYEDILVFKKPVDYYSKKKLEDARNNIVIRHYTTCFLSRRPWQQGSKVAHVREFEKYYKGEFKSVKDPKILKIYNILPKKLAIRIIGFIQSKIRPKLYKILQ</sequence>
<dbReference type="CDD" id="cd04194">
    <property type="entry name" value="GT8_A4GalT_like"/>
    <property type="match status" value="1"/>
</dbReference>
<gene>
    <name evidence="4" type="ORF">HMPREF0428_01559</name>
</gene>